<sequence length="109" mass="12139">MEIKETAIQKGAAPQFMVMCACMKGEHRIHLVSHGKVKKNRSKMAIQSHTRTNAQNATESRVVAILYPPVFIYHCTQQILLQLYSCSESNMSLASGHHRIMVATQTGPS</sequence>
<comment type="caution">
    <text evidence="1">The sequence shown here is derived from an EMBL/GenBank/DDBJ whole genome shotgun (WGS) entry which is preliminary data.</text>
</comment>
<accession>G9P7Y0</accession>
<dbReference type="KEGG" id="tatv:25782222"/>
<evidence type="ECO:0000313" key="2">
    <source>
        <dbReference type="Proteomes" id="UP000005426"/>
    </source>
</evidence>
<dbReference type="GeneID" id="25782222"/>
<protein>
    <submittedName>
        <fullName evidence="1">Uncharacterized protein</fullName>
    </submittedName>
</protein>
<proteinExistence type="predicted"/>
<dbReference type="AlphaFoldDB" id="G9P7Y0"/>
<name>G9P7Y0_HYPAI</name>
<dbReference type="EMBL" id="ABDG02000027">
    <property type="protein sequence ID" value="EHK41667.1"/>
    <property type="molecule type" value="Genomic_DNA"/>
</dbReference>
<dbReference type="HOGENOM" id="CLU_2184333_0_0_1"/>
<dbReference type="RefSeq" id="XP_013939962.1">
    <property type="nucleotide sequence ID" value="XM_014084487.1"/>
</dbReference>
<gene>
    <name evidence="1" type="ORF">TRIATDRAFT_302121</name>
</gene>
<organism evidence="1 2">
    <name type="scientific">Hypocrea atroviridis (strain ATCC 20476 / IMI 206040)</name>
    <name type="common">Trichoderma atroviride</name>
    <dbReference type="NCBI Taxonomy" id="452589"/>
    <lineage>
        <taxon>Eukaryota</taxon>
        <taxon>Fungi</taxon>
        <taxon>Dikarya</taxon>
        <taxon>Ascomycota</taxon>
        <taxon>Pezizomycotina</taxon>
        <taxon>Sordariomycetes</taxon>
        <taxon>Hypocreomycetidae</taxon>
        <taxon>Hypocreales</taxon>
        <taxon>Hypocreaceae</taxon>
        <taxon>Trichoderma</taxon>
    </lineage>
</organism>
<evidence type="ECO:0000313" key="1">
    <source>
        <dbReference type="EMBL" id="EHK41667.1"/>
    </source>
</evidence>
<dbReference type="PROSITE" id="PS51257">
    <property type="entry name" value="PROKAR_LIPOPROTEIN"/>
    <property type="match status" value="1"/>
</dbReference>
<reference evidence="1 2" key="1">
    <citation type="journal article" date="2011" name="Genome Biol.">
        <title>Comparative genome sequence analysis underscores mycoparasitism as the ancestral life style of Trichoderma.</title>
        <authorList>
            <person name="Kubicek C.P."/>
            <person name="Herrera-Estrella A."/>
            <person name="Seidl-Seiboth V."/>
            <person name="Martinez D.A."/>
            <person name="Druzhinina I.S."/>
            <person name="Thon M."/>
            <person name="Zeilinger S."/>
            <person name="Casas-Flores S."/>
            <person name="Horwitz B.A."/>
            <person name="Mukherjee P.K."/>
            <person name="Mukherjee M."/>
            <person name="Kredics L."/>
            <person name="Alcaraz L.D."/>
            <person name="Aerts A."/>
            <person name="Antal Z."/>
            <person name="Atanasova L."/>
            <person name="Cervantes-Badillo M.G."/>
            <person name="Challacombe J."/>
            <person name="Chertkov O."/>
            <person name="McCluskey K."/>
            <person name="Coulpier F."/>
            <person name="Deshpande N."/>
            <person name="von Doehren H."/>
            <person name="Ebbole D.J."/>
            <person name="Esquivel-Naranjo E.U."/>
            <person name="Fekete E."/>
            <person name="Flipphi M."/>
            <person name="Glaser F."/>
            <person name="Gomez-Rodriguez E.Y."/>
            <person name="Gruber S."/>
            <person name="Han C."/>
            <person name="Henrissat B."/>
            <person name="Hermosa R."/>
            <person name="Hernandez-Onate M."/>
            <person name="Karaffa L."/>
            <person name="Kosti I."/>
            <person name="Le Crom S."/>
            <person name="Lindquist E."/>
            <person name="Lucas S."/>
            <person name="Luebeck M."/>
            <person name="Luebeck P.S."/>
            <person name="Margeot A."/>
            <person name="Metz B."/>
            <person name="Misra M."/>
            <person name="Nevalainen H."/>
            <person name="Omann M."/>
            <person name="Packer N."/>
            <person name="Perrone G."/>
            <person name="Uresti-Rivera E.E."/>
            <person name="Salamov A."/>
            <person name="Schmoll M."/>
            <person name="Seiboth B."/>
            <person name="Shapiro H."/>
            <person name="Sukno S."/>
            <person name="Tamayo-Ramos J.A."/>
            <person name="Tisch D."/>
            <person name="Wiest A."/>
            <person name="Wilkinson H.H."/>
            <person name="Zhang M."/>
            <person name="Coutinho P.M."/>
            <person name="Kenerley C.M."/>
            <person name="Monte E."/>
            <person name="Baker S.E."/>
            <person name="Grigoriev I.V."/>
        </authorList>
    </citation>
    <scope>NUCLEOTIDE SEQUENCE [LARGE SCALE GENOMIC DNA]</scope>
    <source>
        <strain evidence="2">ATCC 20476 / IMI 206040</strain>
    </source>
</reference>
<keyword evidence="2" id="KW-1185">Reference proteome</keyword>
<dbReference type="Proteomes" id="UP000005426">
    <property type="component" value="Unassembled WGS sequence"/>
</dbReference>